<proteinExistence type="predicted"/>
<accession>A0ACC2WPE3</accession>
<evidence type="ECO:0000313" key="2">
    <source>
        <dbReference type="Proteomes" id="UP001241377"/>
    </source>
</evidence>
<sequence>MSFLPQGSNPSTSSFTCNTCSVKFVTADLQRQHMKTDWHRYNLKRRVAQLPSISSDVFAEKVLELQSTQESEQADEDEYGFHINHRRRSKNGPQMTKKSLRQQIHRGRQLQETPMEPLVRVGSPASIRSGHSQFSLGSTDIAFETGSEFNDTDASASEVDTRSDVLLVEDEHFEDSDIDQMEDLDELLPTTHCVYCGVNNHDVESNVRHMFSKHGLYVPERLFLVDLESLLNYLGEMIVGEKICMVCGFQGKNLESIRQHVNSKGHCRIPYETKEERLLLAHFYDFTLSEEPETPHESPSKVKFDDSPVEILSDEINSNYTTVKIDPTGVELTLPTGSRIGHRSMMRYYRQNIPETRELAEPQKTLAMVDRRFAPGVTLREVVKQQQQVQVLERKQRNMYERRHKPARINHQPHYRDEILGTLGNGK</sequence>
<reference evidence="1" key="1">
    <citation type="submission" date="2023-04" db="EMBL/GenBank/DDBJ databases">
        <title>Draft Genome sequencing of Naganishia species isolated from polar environments using Oxford Nanopore Technology.</title>
        <authorList>
            <person name="Leo P."/>
            <person name="Venkateswaran K."/>
        </authorList>
    </citation>
    <scope>NUCLEOTIDE SEQUENCE</scope>
    <source>
        <strain evidence="1">MNA-CCFEE 5261</strain>
    </source>
</reference>
<dbReference type="EMBL" id="JASBWR010000002">
    <property type="protein sequence ID" value="KAJ9113338.1"/>
    <property type="molecule type" value="Genomic_DNA"/>
</dbReference>
<organism evidence="1 2">
    <name type="scientific">Naganishia cerealis</name>
    <dbReference type="NCBI Taxonomy" id="610337"/>
    <lineage>
        <taxon>Eukaryota</taxon>
        <taxon>Fungi</taxon>
        <taxon>Dikarya</taxon>
        <taxon>Basidiomycota</taxon>
        <taxon>Agaricomycotina</taxon>
        <taxon>Tremellomycetes</taxon>
        <taxon>Filobasidiales</taxon>
        <taxon>Filobasidiaceae</taxon>
        <taxon>Naganishia</taxon>
    </lineage>
</organism>
<protein>
    <submittedName>
        <fullName evidence="1">Uncharacterized protein</fullName>
    </submittedName>
</protein>
<comment type="caution">
    <text evidence="1">The sequence shown here is derived from an EMBL/GenBank/DDBJ whole genome shotgun (WGS) entry which is preliminary data.</text>
</comment>
<evidence type="ECO:0000313" key="1">
    <source>
        <dbReference type="EMBL" id="KAJ9113338.1"/>
    </source>
</evidence>
<gene>
    <name evidence="1" type="ORF">QFC19_000256</name>
</gene>
<dbReference type="Proteomes" id="UP001241377">
    <property type="component" value="Unassembled WGS sequence"/>
</dbReference>
<keyword evidence="2" id="KW-1185">Reference proteome</keyword>
<name>A0ACC2WPE3_9TREE</name>